<keyword evidence="5" id="KW-0472">Membrane</keyword>
<keyword evidence="3" id="KW-0336">GPI-anchor</keyword>
<keyword evidence="7" id="KW-0449">Lipoprotein</keyword>
<dbReference type="GO" id="GO:0005886">
    <property type="term" value="C:plasma membrane"/>
    <property type="evidence" value="ECO:0007669"/>
    <property type="project" value="UniProtKB-SubCell"/>
</dbReference>
<evidence type="ECO:0000256" key="2">
    <source>
        <dbReference type="ARBA" id="ARBA00022475"/>
    </source>
</evidence>
<comment type="caution">
    <text evidence="11">The sequence shown here is derived from an EMBL/GenBank/DDBJ whole genome shotgun (WGS) entry which is preliminary data.</text>
</comment>
<dbReference type="PANTHER" id="PTHR34992:SF1">
    <property type="entry name" value="COPPER ACQUISITION FACTOR BIM1-LIKE DOMAIN-CONTAINING PROTEIN"/>
    <property type="match status" value="1"/>
</dbReference>
<dbReference type="AlphaFoldDB" id="A0AAN6YAB4"/>
<evidence type="ECO:0000256" key="6">
    <source>
        <dbReference type="ARBA" id="ARBA00023180"/>
    </source>
</evidence>
<feature type="domain" description="Copper acquisition factor BIM1-like" evidence="10">
    <location>
        <begin position="19"/>
        <end position="159"/>
    </location>
</feature>
<dbReference type="GO" id="GO:0098552">
    <property type="term" value="C:side of membrane"/>
    <property type="evidence" value="ECO:0007669"/>
    <property type="project" value="UniProtKB-KW"/>
</dbReference>
<evidence type="ECO:0000259" key="10">
    <source>
        <dbReference type="Pfam" id="PF20238"/>
    </source>
</evidence>
<proteinExistence type="predicted"/>
<comment type="subcellular location">
    <subcellularLocation>
        <location evidence="1">Cell membrane</location>
        <topology evidence="1">Lipid-anchor</topology>
        <topology evidence="1">GPI-anchor</topology>
    </subcellularLocation>
</comment>
<keyword evidence="2" id="KW-1003">Cell membrane</keyword>
<reference evidence="11" key="1">
    <citation type="journal article" date="2023" name="Mol. Phylogenet. Evol.">
        <title>Genome-scale phylogeny and comparative genomics of the fungal order Sordariales.</title>
        <authorList>
            <person name="Hensen N."/>
            <person name="Bonometti L."/>
            <person name="Westerberg I."/>
            <person name="Brannstrom I.O."/>
            <person name="Guillou S."/>
            <person name="Cros-Aarteil S."/>
            <person name="Calhoun S."/>
            <person name="Haridas S."/>
            <person name="Kuo A."/>
            <person name="Mondo S."/>
            <person name="Pangilinan J."/>
            <person name="Riley R."/>
            <person name="LaButti K."/>
            <person name="Andreopoulos B."/>
            <person name="Lipzen A."/>
            <person name="Chen C."/>
            <person name="Yan M."/>
            <person name="Daum C."/>
            <person name="Ng V."/>
            <person name="Clum A."/>
            <person name="Steindorff A."/>
            <person name="Ohm R.A."/>
            <person name="Martin F."/>
            <person name="Silar P."/>
            <person name="Natvig D.O."/>
            <person name="Lalanne C."/>
            <person name="Gautier V."/>
            <person name="Ament-Velasquez S.L."/>
            <person name="Kruys A."/>
            <person name="Hutchinson M.I."/>
            <person name="Powell A.J."/>
            <person name="Barry K."/>
            <person name="Miller A.N."/>
            <person name="Grigoriev I.V."/>
            <person name="Debuchy R."/>
            <person name="Gladieux P."/>
            <person name="Hiltunen Thoren M."/>
            <person name="Johannesson H."/>
        </authorList>
    </citation>
    <scope>NUCLEOTIDE SEQUENCE</scope>
    <source>
        <strain evidence="11">PSN293</strain>
    </source>
</reference>
<feature type="chain" id="PRO_5043032199" description="Copper acquisition factor BIM1-like domain-containing protein" evidence="9">
    <location>
        <begin position="21"/>
        <end position="200"/>
    </location>
</feature>
<dbReference type="InterPro" id="IPR046936">
    <property type="entry name" value="BIM1-like"/>
</dbReference>
<accession>A0AAN6YAB4</accession>
<gene>
    <name evidence="11" type="ORF">QBC37DRAFT_242997</name>
</gene>
<dbReference type="Proteomes" id="UP001301769">
    <property type="component" value="Unassembled WGS sequence"/>
</dbReference>
<evidence type="ECO:0000313" key="12">
    <source>
        <dbReference type="Proteomes" id="UP001301769"/>
    </source>
</evidence>
<keyword evidence="6" id="KW-0325">Glycoprotein</keyword>
<dbReference type="CDD" id="cd21176">
    <property type="entry name" value="LPMO_auxiliary-like"/>
    <property type="match status" value="1"/>
</dbReference>
<evidence type="ECO:0000256" key="4">
    <source>
        <dbReference type="ARBA" id="ARBA00022729"/>
    </source>
</evidence>
<evidence type="ECO:0000256" key="9">
    <source>
        <dbReference type="SAM" id="SignalP"/>
    </source>
</evidence>
<feature type="non-terminal residue" evidence="11">
    <location>
        <position position="200"/>
    </location>
</feature>
<evidence type="ECO:0000313" key="11">
    <source>
        <dbReference type="EMBL" id="KAK4214276.1"/>
    </source>
</evidence>
<dbReference type="InterPro" id="IPR046530">
    <property type="entry name" value="BIM1-like_dom"/>
</dbReference>
<feature type="compositionally biased region" description="Low complexity" evidence="8">
    <location>
        <begin position="182"/>
        <end position="200"/>
    </location>
</feature>
<name>A0AAN6YAB4_9PEZI</name>
<dbReference type="Pfam" id="PF20238">
    <property type="entry name" value="BIM1-like_dom"/>
    <property type="match status" value="1"/>
</dbReference>
<evidence type="ECO:0000256" key="1">
    <source>
        <dbReference type="ARBA" id="ARBA00004609"/>
    </source>
</evidence>
<evidence type="ECO:0000256" key="7">
    <source>
        <dbReference type="ARBA" id="ARBA00023288"/>
    </source>
</evidence>
<reference evidence="11" key="2">
    <citation type="submission" date="2023-05" db="EMBL/GenBank/DDBJ databases">
        <authorList>
            <consortium name="Lawrence Berkeley National Laboratory"/>
            <person name="Steindorff A."/>
            <person name="Hensen N."/>
            <person name="Bonometti L."/>
            <person name="Westerberg I."/>
            <person name="Brannstrom I.O."/>
            <person name="Guillou S."/>
            <person name="Cros-Aarteil S."/>
            <person name="Calhoun S."/>
            <person name="Haridas S."/>
            <person name="Kuo A."/>
            <person name="Mondo S."/>
            <person name="Pangilinan J."/>
            <person name="Riley R."/>
            <person name="Labutti K."/>
            <person name="Andreopoulos B."/>
            <person name="Lipzen A."/>
            <person name="Chen C."/>
            <person name="Yanf M."/>
            <person name="Daum C."/>
            <person name="Ng V."/>
            <person name="Clum A."/>
            <person name="Ohm R."/>
            <person name="Martin F."/>
            <person name="Silar P."/>
            <person name="Natvig D."/>
            <person name="Lalanne C."/>
            <person name="Gautier V."/>
            <person name="Ament-Velasquez S.L."/>
            <person name="Kruys A."/>
            <person name="Hutchinson M.I."/>
            <person name="Powell A.J."/>
            <person name="Barry K."/>
            <person name="Miller A.N."/>
            <person name="Grigoriev I.V."/>
            <person name="Debuchy R."/>
            <person name="Gladieux P."/>
            <person name="Thoren M.H."/>
            <person name="Johannesson H."/>
        </authorList>
    </citation>
    <scope>NUCLEOTIDE SEQUENCE</scope>
    <source>
        <strain evidence="11">PSN293</strain>
    </source>
</reference>
<protein>
    <recommendedName>
        <fullName evidence="10">Copper acquisition factor BIM1-like domain-containing protein</fullName>
    </recommendedName>
</protein>
<evidence type="ECO:0000256" key="8">
    <source>
        <dbReference type="SAM" id="MobiDB-lite"/>
    </source>
</evidence>
<evidence type="ECO:0000256" key="5">
    <source>
        <dbReference type="ARBA" id="ARBA00023136"/>
    </source>
</evidence>
<organism evidence="11 12">
    <name type="scientific">Rhypophila decipiens</name>
    <dbReference type="NCBI Taxonomy" id="261697"/>
    <lineage>
        <taxon>Eukaryota</taxon>
        <taxon>Fungi</taxon>
        <taxon>Dikarya</taxon>
        <taxon>Ascomycota</taxon>
        <taxon>Pezizomycotina</taxon>
        <taxon>Sordariomycetes</taxon>
        <taxon>Sordariomycetidae</taxon>
        <taxon>Sordariales</taxon>
        <taxon>Naviculisporaceae</taxon>
        <taxon>Rhypophila</taxon>
    </lineage>
</organism>
<dbReference type="EMBL" id="MU858096">
    <property type="protein sequence ID" value="KAK4214276.1"/>
    <property type="molecule type" value="Genomic_DNA"/>
</dbReference>
<keyword evidence="12" id="KW-1185">Reference proteome</keyword>
<evidence type="ECO:0000256" key="3">
    <source>
        <dbReference type="ARBA" id="ARBA00022622"/>
    </source>
</evidence>
<feature type="region of interest" description="Disordered" evidence="8">
    <location>
        <begin position="172"/>
        <end position="200"/>
    </location>
</feature>
<keyword evidence="4 9" id="KW-0732">Signal</keyword>
<feature type="signal peptide" evidence="9">
    <location>
        <begin position="1"/>
        <end position="20"/>
    </location>
</feature>
<sequence length="200" mass="21094">MAPLRSFITASLLLLSTASAHFVLINPKSLEGEKIDDDKLANGPCGAITPDLAKNEATDFHVDGDFINVRLTHPQATWLFRATAEDTSKNNWTALFPQVQQTGLGQFCEPAITAPKEWVGKKGVIGVACLGEDGLLFQCAVVNFVSGTNEARSSCANATNLQADFVSEPQLSALVGEGQDDSTSSTPTGTPTPTPSTQGN</sequence>
<dbReference type="PANTHER" id="PTHR34992">
    <property type="entry name" value="HYPHAL ANASTAMOSIS-7 PROTEIN"/>
    <property type="match status" value="1"/>
</dbReference>